<name>A0ABX1PYL8_9RHOO</name>
<evidence type="ECO:0008006" key="4">
    <source>
        <dbReference type="Google" id="ProtNLM"/>
    </source>
</evidence>
<reference evidence="2 3" key="1">
    <citation type="submission" date="2019-12" db="EMBL/GenBank/DDBJ databases">
        <title>Comparative genomics gives insights into the taxonomy of the Azoarcus-Aromatoleum group and reveals separate origins of nif in the plant-associated Azoarcus and non-plant-associated Aromatoleum sub-groups.</title>
        <authorList>
            <person name="Lafos M."/>
            <person name="Maluk M."/>
            <person name="Batista M."/>
            <person name="Junghare M."/>
            <person name="Carmona M."/>
            <person name="Faoro H."/>
            <person name="Cruz L.M."/>
            <person name="Battistoni F."/>
            <person name="De Souza E."/>
            <person name="Pedrosa F."/>
            <person name="Chen W.-M."/>
            <person name="Poole P.S."/>
            <person name="Dixon R.A."/>
            <person name="James E.K."/>
        </authorList>
    </citation>
    <scope>NUCLEOTIDE SEQUENCE [LARGE SCALE GENOMIC DNA]</scope>
    <source>
        <strain evidence="2 3">Td21</strain>
    </source>
</reference>
<dbReference type="Gene3D" id="3.10.590.10">
    <property type="entry name" value="ph1033 like domains"/>
    <property type="match status" value="1"/>
</dbReference>
<gene>
    <name evidence="2" type="ORF">GPA22_08610</name>
</gene>
<evidence type="ECO:0000313" key="3">
    <source>
        <dbReference type="Proteomes" id="UP000623795"/>
    </source>
</evidence>
<evidence type="ECO:0000313" key="2">
    <source>
        <dbReference type="EMBL" id="NMG43792.1"/>
    </source>
</evidence>
<accession>A0ABX1PYL8</accession>
<comment type="caution">
    <text evidence="2">The sequence shown here is derived from an EMBL/GenBank/DDBJ whole genome shotgun (WGS) entry which is preliminary data.</text>
</comment>
<feature type="region of interest" description="Disordered" evidence="1">
    <location>
        <begin position="177"/>
        <end position="203"/>
    </location>
</feature>
<proteinExistence type="predicted"/>
<evidence type="ECO:0000256" key="1">
    <source>
        <dbReference type="SAM" id="MobiDB-lite"/>
    </source>
</evidence>
<protein>
    <recommendedName>
        <fullName evidence="4">EVE domain-containing protein</fullName>
    </recommendedName>
</protein>
<keyword evidence="3" id="KW-1185">Reference proteome</keyword>
<dbReference type="EMBL" id="WTVN01000010">
    <property type="protein sequence ID" value="NMG43792.1"/>
    <property type="molecule type" value="Genomic_DNA"/>
</dbReference>
<dbReference type="RefSeq" id="WP_169255688.1">
    <property type="nucleotide sequence ID" value="NZ_WTVN01000010.1"/>
</dbReference>
<organism evidence="2 3">
    <name type="scientific">Aromatoleum toluvorans</name>
    <dbReference type="NCBI Taxonomy" id="92002"/>
    <lineage>
        <taxon>Bacteria</taxon>
        <taxon>Pseudomonadati</taxon>
        <taxon>Pseudomonadota</taxon>
        <taxon>Betaproteobacteria</taxon>
        <taxon>Rhodocyclales</taxon>
        <taxon>Rhodocyclaceae</taxon>
        <taxon>Aromatoleum</taxon>
    </lineage>
</organism>
<sequence length="374" mass="42086">MTYFVDIFSVETYEEFSKTEKSICGFHPNRRAWVTKIKPGDKIVCYLKGLSCWVGILEVTGNLSEAAPGDEVIQEYSLQFACKPLIWLDKGSLVPIKRKDVWTALSFTKNVEQGAGGWNAILRSSGVRLSEVDGQFVEELLASQAAKPISDGITKDDWDKRRSYKMTNVVGQAVSVHIPEPEPPEDTVVDQQTDSQAEAGPVRTSHKMQALLANIGLAMGFEVWIPKADKEAVASEMDEPILLNQLPYAQFSEPAIKTVEQIDVLWLQKKSIVRAFEVEHTTAIYSGLLRMADLLALQPNFHTKLHIVAPEERRKKVFQELRRPAFAIFNQGALSKLCTYLPYEKVQQLAEDPNLEYLKQEVLEKLEESADEAE</sequence>
<dbReference type="Proteomes" id="UP000623795">
    <property type="component" value="Unassembled WGS sequence"/>
</dbReference>